<feature type="binding site" evidence="11">
    <location>
        <position position="125"/>
    </location>
    <ligand>
        <name>NAD(+)</name>
        <dbReference type="ChEBI" id="CHEBI:57540"/>
    </ligand>
</feature>
<dbReference type="SUPFAM" id="SSF56796">
    <property type="entry name" value="Dehydroquinate synthase-like"/>
    <property type="match status" value="1"/>
</dbReference>
<evidence type="ECO:0000256" key="5">
    <source>
        <dbReference type="ARBA" id="ARBA00037918"/>
    </source>
</evidence>
<dbReference type="InterPro" id="IPR018211">
    <property type="entry name" value="ADH_Fe_CS"/>
</dbReference>
<feature type="binding site" evidence="9">
    <location>
        <position position="254"/>
    </location>
    <ligand>
        <name>glycerol</name>
        <dbReference type="ChEBI" id="CHEBI:17754"/>
    </ligand>
</feature>
<dbReference type="PROSITE" id="PS00913">
    <property type="entry name" value="ADH_IRON_1"/>
    <property type="match status" value="1"/>
</dbReference>
<dbReference type="Gene3D" id="1.20.1090.10">
    <property type="entry name" value="Dehydroquinate synthase-like - alpha domain"/>
    <property type="match status" value="1"/>
</dbReference>
<evidence type="ECO:0000256" key="9">
    <source>
        <dbReference type="PIRSR" id="PIRSR000112-1"/>
    </source>
</evidence>
<dbReference type="PANTHER" id="PTHR43616">
    <property type="entry name" value="GLYCEROL DEHYDROGENASE"/>
    <property type="match status" value="1"/>
</dbReference>
<feature type="binding site" evidence="11">
    <location>
        <begin position="116"/>
        <end position="119"/>
    </location>
    <ligand>
        <name>NAD(+)</name>
        <dbReference type="ChEBI" id="CHEBI:57540"/>
    </ligand>
</feature>
<evidence type="ECO:0000259" key="12">
    <source>
        <dbReference type="Pfam" id="PF00465"/>
    </source>
</evidence>
<feature type="binding site" evidence="10">
    <location>
        <position position="121"/>
    </location>
    <ligand>
        <name>glycerol</name>
        <dbReference type="ChEBI" id="CHEBI:17754"/>
    </ligand>
</feature>
<feature type="binding site" evidence="11">
    <location>
        <position position="131"/>
    </location>
    <ligand>
        <name>NAD(+)</name>
        <dbReference type="ChEBI" id="CHEBI:57540"/>
    </ligand>
</feature>
<dbReference type="GO" id="GO:0008888">
    <property type="term" value="F:glycerol dehydrogenase (NAD+) activity"/>
    <property type="evidence" value="ECO:0007669"/>
    <property type="project" value="UniProtKB-EC"/>
</dbReference>
<dbReference type="GO" id="GO:0005829">
    <property type="term" value="C:cytosol"/>
    <property type="evidence" value="ECO:0007669"/>
    <property type="project" value="TreeGrafter"/>
</dbReference>
<comment type="cofactor">
    <cofactor evidence="9">
        <name>Zn(2+)</name>
        <dbReference type="ChEBI" id="CHEBI:29105"/>
    </cofactor>
    <text evidence="9">Binds 1 zinc ion per subunit.</text>
</comment>
<keyword evidence="2 9" id="KW-0479">Metal-binding</keyword>
<comment type="catalytic activity">
    <reaction evidence="8">
        <text>glycerol + NAD(+) = dihydroxyacetone + NADH + H(+)</text>
        <dbReference type="Rhea" id="RHEA:13769"/>
        <dbReference type="ChEBI" id="CHEBI:15378"/>
        <dbReference type="ChEBI" id="CHEBI:16016"/>
        <dbReference type="ChEBI" id="CHEBI:17754"/>
        <dbReference type="ChEBI" id="CHEBI:57540"/>
        <dbReference type="ChEBI" id="CHEBI:57945"/>
        <dbReference type="EC" id="1.1.1.6"/>
    </reaction>
</comment>
<evidence type="ECO:0000313" key="13">
    <source>
        <dbReference type="EMBL" id="KYD22989.1"/>
    </source>
</evidence>
<dbReference type="Gene3D" id="3.40.50.1970">
    <property type="match status" value="1"/>
</dbReference>
<evidence type="ECO:0000313" key="14">
    <source>
        <dbReference type="Proteomes" id="UP000075683"/>
    </source>
</evidence>
<dbReference type="EC" id="1.1.1.6" evidence="6"/>
<name>A0A150MFB3_9BACI</name>
<dbReference type="Pfam" id="PF00465">
    <property type="entry name" value="Fe-ADH"/>
    <property type="match status" value="1"/>
</dbReference>
<dbReference type="AlphaFoldDB" id="A0A150MFB3"/>
<comment type="similarity">
    <text evidence="1">Belongs to the iron-containing alcohol dehydrogenase family.</text>
</comment>
<evidence type="ECO:0000256" key="3">
    <source>
        <dbReference type="ARBA" id="ARBA00023002"/>
    </source>
</evidence>
<dbReference type="PANTHER" id="PTHR43616:SF5">
    <property type="entry name" value="GLYCEROL DEHYDROGENASE 1"/>
    <property type="match status" value="1"/>
</dbReference>
<evidence type="ECO:0000256" key="7">
    <source>
        <dbReference type="ARBA" id="ARBA00040132"/>
    </source>
</evidence>
<comment type="pathway">
    <text evidence="5">Polyol metabolism; glycerol fermentation; glycerone phosphate from glycerol (oxidative route): step 1/2.</text>
</comment>
<feature type="binding site" evidence="9">
    <location>
        <position position="271"/>
    </location>
    <ligand>
        <name>glycerol</name>
        <dbReference type="ChEBI" id="CHEBI:17754"/>
    </ligand>
</feature>
<feature type="binding site" evidence="11">
    <location>
        <begin position="94"/>
        <end position="98"/>
    </location>
    <ligand>
        <name>NAD(+)</name>
        <dbReference type="ChEBI" id="CHEBI:57540"/>
    </ligand>
</feature>
<evidence type="ECO:0000256" key="11">
    <source>
        <dbReference type="PIRSR" id="PIRSR000112-3"/>
    </source>
</evidence>
<sequence>MARILISPGKYIQGKGELHHIHEHIGRLGKSFLFIADEFVMGITKNIIEKSFANTDASVLFETFRGECSKQEIERIKKVALENKVEVVVGVGGGKTLDTIKAVGYYAELPTVVVPTIASTDAPCSALSVIYTEDGVFEEYLILPKNPDIVLVDTQIVANAPARLLAAGIGDALATYVEARACYEANKTPMAGGSITRAAIGLAELCQKILFEDGLKAYLAVQRKTVTKAVENVVEANTYLSGIGFESGGLAAAHAIHNGFTVLEDVHSLLHGEKVAFGTVTQLVLENRSMDEIERMIRMNISVGLPVTLEQMGITENVEEKIWKVAEAACAEGETIHNMPFKVTPDDVYAAILAADSIGKRYVK</sequence>
<dbReference type="GO" id="GO:0046872">
    <property type="term" value="F:metal ion binding"/>
    <property type="evidence" value="ECO:0007669"/>
    <property type="project" value="UniProtKB-KW"/>
</dbReference>
<evidence type="ECO:0000256" key="10">
    <source>
        <dbReference type="PIRSR" id="PIRSR000112-2"/>
    </source>
</evidence>
<dbReference type="PIRSF" id="PIRSF000112">
    <property type="entry name" value="Glycerol_dehydrogenase"/>
    <property type="match status" value="1"/>
</dbReference>
<proteinExistence type="inferred from homology"/>
<dbReference type="InterPro" id="IPR016205">
    <property type="entry name" value="Glycerol_DH"/>
</dbReference>
<dbReference type="NCBIfam" id="NF006941">
    <property type="entry name" value="PRK09423.1"/>
    <property type="match status" value="1"/>
</dbReference>
<feature type="binding site" evidence="11">
    <location>
        <position position="37"/>
    </location>
    <ligand>
        <name>NAD(+)</name>
        <dbReference type="ChEBI" id="CHEBI:57540"/>
    </ligand>
</feature>
<evidence type="ECO:0000256" key="2">
    <source>
        <dbReference type="ARBA" id="ARBA00022723"/>
    </source>
</evidence>
<organism evidence="13 14">
    <name type="scientific">Caldibacillus debilis</name>
    <dbReference type="NCBI Taxonomy" id="301148"/>
    <lineage>
        <taxon>Bacteria</taxon>
        <taxon>Bacillati</taxon>
        <taxon>Bacillota</taxon>
        <taxon>Bacilli</taxon>
        <taxon>Bacillales</taxon>
        <taxon>Bacillaceae</taxon>
        <taxon>Caldibacillus</taxon>
    </lineage>
</organism>
<dbReference type="PROSITE" id="PS00060">
    <property type="entry name" value="ADH_IRON_2"/>
    <property type="match status" value="1"/>
</dbReference>
<feature type="binding site" evidence="9">
    <location>
        <position position="171"/>
    </location>
    <ligand>
        <name>glycerol</name>
        <dbReference type="ChEBI" id="CHEBI:17754"/>
    </ligand>
</feature>
<dbReference type="PATRIC" id="fig|301148.3.peg.3336"/>
<accession>A0A150MFB3</accession>
<comment type="caution">
    <text evidence="13">The sequence shown here is derived from an EMBL/GenBank/DDBJ whole genome shotgun (WGS) entry which is preliminary data.</text>
</comment>
<feature type="domain" description="Alcohol dehydrogenase iron-type/glycerol dehydrogenase GldA" evidence="12">
    <location>
        <begin position="8"/>
        <end position="154"/>
    </location>
</feature>
<dbReference type="EMBL" id="LQYT01000004">
    <property type="protein sequence ID" value="KYD22989.1"/>
    <property type="molecule type" value="Genomic_DNA"/>
</dbReference>
<dbReference type="RefSeq" id="WP_061567870.1">
    <property type="nucleotide sequence ID" value="NZ_LQYT01000004.1"/>
</dbReference>
<keyword evidence="3 13" id="KW-0560">Oxidoreductase</keyword>
<dbReference type="OrthoDB" id="5198708at2"/>
<evidence type="ECO:0000256" key="4">
    <source>
        <dbReference type="ARBA" id="ARBA00023027"/>
    </source>
</evidence>
<evidence type="ECO:0000256" key="8">
    <source>
        <dbReference type="ARBA" id="ARBA00049006"/>
    </source>
</evidence>
<keyword evidence="9" id="KW-0862">Zinc</keyword>
<protein>
    <recommendedName>
        <fullName evidence="7">Glycerol dehydrogenase</fullName>
        <ecNumber evidence="6">1.1.1.6</ecNumber>
    </recommendedName>
</protein>
<gene>
    <name evidence="13" type="ORF">B4135_1010</name>
</gene>
<feature type="binding site" evidence="11">
    <location>
        <position position="127"/>
    </location>
    <ligand>
        <name>NAD(+)</name>
        <dbReference type="ChEBI" id="CHEBI:57540"/>
    </ligand>
</feature>
<dbReference type="STRING" id="301148.B4135_1010"/>
<reference evidence="13 14" key="1">
    <citation type="submission" date="2016-01" db="EMBL/GenBank/DDBJ databases">
        <title>Draft Genome Sequences of Seven Thermophilic Sporeformers Isolated from Foods.</title>
        <authorList>
            <person name="Berendsen E.M."/>
            <person name="Wells-Bennik M.H."/>
            <person name="Krawcyk A.O."/>
            <person name="De Jong A."/>
            <person name="Holsappel S."/>
            <person name="Eijlander R.T."/>
            <person name="Kuipers O.P."/>
        </authorList>
    </citation>
    <scope>NUCLEOTIDE SEQUENCE [LARGE SCALE GENOMIC DNA]</scope>
    <source>
        <strain evidence="13 14">B4135</strain>
    </source>
</reference>
<dbReference type="Proteomes" id="UP000075683">
    <property type="component" value="Unassembled WGS sequence"/>
</dbReference>
<dbReference type="CDD" id="cd08170">
    <property type="entry name" value="GlyDH"/>
    <property type="match status" value="1"/>
</dbReference>
<evidence type="ECO:0000256" key="6">
    <source>
        <dbReference type="ARBA" id="ARBA00039147"/>
    </source>
</evidence>
<evidence type="ECO:0000256" key="1">
    <source>
        <dbReference type="ARBA" id="ARBA00007358"/>
    </source>
</evidence>
<keyword evidence="4 11" id="KW-0520">NAD</keyword>
<dbReference type="InterPro" id="IPR001670">
    <property type="entry name" value="ADH_Fe/GldA"/>
</dbReference>